<sequence length="453" mass="50469">MSLNKAPNNNVFYRNQNWSYPRIVKGEGVYLYGEDGKRYLDACSGSAVANIGHGNSEIAEYTKELMSRIAFTHLSRWTVDTIEECARKVCQWTPGDLNHVYFVSGGSEATEAAIKLARQYYVERDGGKTSKWKVISKWTSFHGNTLGALAITGITGRKKMYDPMLAQFPKIPQFYHYRNQWGCETLEQTSIRCAQALEDEILKQGPENIMAFISEPVVGSAAPGVHPAPVYFKMVREICSKYDVLWIDDEVMAGFGRTGKKMAIEHFGNAIPDIICTAKGMSCGYTPIGAAIANDEVFRTIMVNGSGSFHHGHTYAGNPLSAGISLKVLEIMERERFVDHCEAQGEYLMKRLQELYRYPIVGDIRGKGLMIGIEFVKDQKTKQPFEPSEKVNTIVNNHCLELGISPYPGGGSADGFRGDHMQITPPINISREETDELFAALEGAIKKTCEEIL</sequence>
<evidence type="ECO:0000313" key="1">
    <source>
        <dbReference type="EMBL" id="QOX64270.1"/>
    </source>
</evidence>
<proteinExistence type="predicted"/>
<keyword evidence="1" id="KW-0808">Transferase</keyword>
<dbReference type="EMBL" id="CP042469">
    <property type="protein sequence ID" value="QOX64270.1"/>
    <property type="molecule type" value="Genomic_DNA"/>
</dbReference>
<dbReference type="Proteomes" id="UP000594014">
    <property type="component" value="Chromosome"/>
</dbReference>
<gene>
    <name evidence="1" type="ORF">FRZ06_13425</name>
</gene>
<reference evidence="1" key="1">
    <citation type="submission" date="2019-08" db="EMBL/GenBank/DDBJ databases">
        <title>Genome sequence of Clostridiales bacterium MT110.</title>
        <authorList>
            <person name="Cao J."/>
        </authorList>
    </citation>
    <scope>NUCLEOTIDE SEQUENCE</scope>
    <source>
        <strain evidence="1">MT110</strain>
    </source>
</reference>
<keyword evidence="1" id="KW-0032">Aminotransferase</keyword>
<protein>
    <submittedName>
        <fullName evidence="1">Aminotransferase class III-fold pyridoxal phosphate-dependent enzyme</fullName>
    </submittedName>
</protein>
<organism evidence="1 2">
    <name type="scientific">Anoxybacterium hadale</name>
    <dbReference type="NCBI Taxonomy" id="3408580"/>
    <lineage>
        <taxon>Bacteria</taxon>
        <taxon>Bacillati</taxon>
        <taxon>Bacillota</taxon>
        <taxon>Clostridia</taxon>
        <taxon>Peptostreptococcales</taxon>
        <taxon>Anaerovoracaceae</taxon>
        <taxon>Anoxybacterium</taxon>
    </lineage>
</organism>
<evidence type="ECO:0000313" key="2">
    <source>
        <dbReference type="Proteomes" id="UP000594014"/>
    </source>
</evidence>
<name>A0ACD1ACQ9_9FIRM</name>
<accession>A0ACD1ACQ9</accession>
<keyword evidence="2" id="KW-1185">Reference proteome</keyword>